<comment type="caution">
    <text evidence="1">The sequence shown here is derived from an EMBL/GenBank/DDBJ whole genome shotgun (WGS) entry which is preliminary data.</text>
</comment>
<evidence type="ECO:0000313" key="2">
    <source>
        <dbReference type="Proteomes" id="UP001457282"/>
    </source>
</evidence>
<proteinExistence type="predicted"/>
<sequence length="109" mass="12847">MLRLRQNEGGQPKSRVLVRFPEKPLELKWVKAIDHQEQQGAILWVEEELEYSNTDVLSREGEELRKYAAAYFASYGTKNDSWTCMICGQWDVKNYRTKRCFSILNIEIT</sequence>
<organism evidence="1 2">
    <name type="scientific">Rubus argutus</name>
    <name type="common">Southern blackberry</name>
    <dbReference type="NCBI Taxonomy" id="59490"/>
    <lineage>
        <taxon>Eukaryota</taxon>
        <taxon>Viridiplantae</taxon>
        <taxon>Streptophyta</taxon>
        <taxon>Embryophyta</taxon>
        <taxon>Tracheophyta</taxon>
        <taxon>Spermatophyta</taxon>
        <taxon>Magnoliopsida</taxon>
        <taxon>eudicotyledons</taxon>
        <taxon>Gunneridae</taxon>
        <taxon>Pentapetalae</taxon>
        <taxon>rosids</taxon>
        <taxon>fabids</taxon>
        <taxon>Rosales</taxon>
        <taxon>Rosaceae</taxon>
        <taxon>Rosoideae</taxon>
        <taxon>Rosoideae incertae sedis</taxon>
        <taxon>Rubus</taxon>
    </lineage>
</organism>
<gene>
    <name evidence="1" type="ORF">M0R45_020070</name>
</gene>
<accession>A0AAW1XAJ1</accession>
<dbReference type="EMBL" id="JBEDUW010000004">
    <property type="protein sequence ID" value="KAK9932848.1"/>
    <property type="molecule type" value="Genomic_DNA"/>
</dbReference>
<dbReference type="Proteomes" id="UP001457282">
    <property type="component" value="Unassembled WGS sequence"/>
</dbReference>
<evidence type="ECO:0000313" key="1">
    <source>
        <dbReference type="EMBL" id="KAK9932848.1"/>
    </source>
</evidence>
<name>A0AAW1XAJ1_RUBAR</name>
<keyword evidence="2" id="KW-1185">Reference proteome</keyword>
<protein>
    <submittedName>
        <fullName evidence="1">Uncharacterized protein</fullName>
    </submittedName>
</protein>
<reference evidence="1 2" key="1">
    <citation type="journal article" date="2023" name="G3 (Bethesda)">
        <title>A chromosome-length genome assembly and annotation of blackberry (Rubus argutus, cv. 'Hillquist').</title>
        <authorList>
            <person name="Bruna T."/>
            <person name="Aryal R."/>
            <person name="Dudchenko O."/>
            <person name="Sargent D.J."/>
            <person name="Mead D."/>
            <person name="Buti M."/>
            <person name="Cavallini A."/>
            <person name="Hytonen T."/>
            <person name="Andres J."/>
            <person name="Pham M."/>
            <person name="Weisz D."/>
            <person name="Mascagni F."/>
            <person name="Usai G."/>
            <person name="Natali L."/>
            <person name="Bassil N."/>
            <person name="Fernandez G.E."/>
            <person name="Lomsadze A."/>
            <person name="Armour M."/>
            <person name="Olukolu B."/>
            <person name="Poorten T."/>
            <person name="Britton C."/>
            <person name="Davik J."/>
            <person name="Ashrafi H."/>
            <person name="Aiden E.L."/>
            <person name="Borodovsky M."/>
            <person name="Worthington M."/>
        </authorList>
    </citation>
    <scope>NUCLEOTIDE SEQUENCE [LARGE SCALE GENOMIC DNA]</scope>
    <source>
        <strain evidence="1">PI 553951</strain>
    </source>
</reference>
<dbReference type="AlphaFoldDB" id="A0AAW1XAJ1"/>